<gene>
    <name evidence="1" type="ORF">ACFS25_25990</name>
</gene>
<comment type="caution">
    <text evidence="1">The sequence shown here is derived from an EMBL/GenBank/DDBJ whole genome shotgun (WGS) entry which is preliminary data.</text>
</comment>
<name>A0ABW6ARL8_9BACT</name>
<evidence type="ECO:0000313" key="1">
    <source>
        <dbReference type="EMBL" id="MFD2937252.1"/>
    </source>
</evidence>
<keyword evidence="2" id="KW-1185">Reference proteome</keyword>
<proteinExistence type="predicted"/>
<reference evidence="2" key="1">
    <citation type="journal article" date="2019" name="Int. J. Syst. Evol. Microbiol.">
        <title>The Global Catalogue of Microorganisms (GCM) 10K type strain sequencing project: providing services to taxonomists for standard genome sequencing and annotation.</title>
        <authorList>
            <consortium name="The Broad Institute Genomics Platform"/>
            <consortium name="The Broad Institute Genome Sequencing Center for Infectious Disease"/>
            <person name="Wu L."/>
            <person name="Ma J."/>
        </authorList>
    </citation>
    <scope>NUCLEOTIDE SEQUENCE [LARGE SCALE GENOMIC DNA]</scope>
    <source>
        <strain evidence="2">KCTC 52490</strain>
    </source>
</reference>
<sequence>MIDGIRTDRAAVDDQALIKRLNISIPFSSTYSDIRYDQPLSPANYKGMYLVGKPRGNELGRYWIQLRGSLIKVANDGLHNSDVKDPYELLYALDDLITTLRIDPFKTLLNGLELSATIPLDDPRQVCSRIVSYLNHPPNLSMIDRDGLRLPYAEVEAGQHTLKLYAPREGALRVEVKVNKMQYLGNNRPATFVDLVQPRYAASMAAKLLLAFNKIIWKIPKLNLNDLTPIDRELYQNGRVYEYWQVRRQDYKDDTEFKRTEKQRSREREAYNELVRRYWVNEAPDEVERRLQQQLNNNIELMQTQLYQTLLDICLNRWQYVGNLPGAIRLPNHLKLPPLSEIYRLYLGKYSTRYINSHAFRIAKLTGAKNPTIDLFNPSEGIVDSSFERKWINSQQSVYRPNPRSERKPFANELVRLKKAINAPGGLHWSLAELTPLLSTNTQLVLANTGQVAEGLMYERSAETGRPMPISLFPN</sequence>
<accession>A0ABW6ARL8</accession>
<evidence type="ECO:0000313" key="2">
    <source>
        <dbReference type="Proteomes" id="UP001597512"/>
    </source>
</evidence>
<protein>
    <recommendedName>
        <fullName evidence="3">DUF2357 domain-containing protein</fullName>
    </recommendedName>
</protein>
<dbReference type="Proteomes" id="UP001597512">
    <property type="component" value="Unassembled WGS sequence"/>
</dbReference>
<evidence type="ECO:0008006" key="3">
    <source>
        <dbReference type="Google" id="ProtNLM"/>
    </source>
</evidence>
<dbReference type="RefSeq" id="WP_381506887.1">
    <property type="nucleotide sequence ID" value="NZ_JBHUOM010000023.1"/>
</dbReference>
<organism evidence="1 2">
    <name type="scientific">Spirosoma flavum</name>
    <dbReference type="NCBI Taxonomy" id="2048557"/>
    <lineage>
        <taxon>Bacteria</taxon>
        <taxon>Pseudomonadati</taxon>
        <taxon>Bacteroidota</taxon>
        <taxon>Cytophagia</taxon>
        <taxon>Cytophagales</taxon>
        <taxon>Cytophagaceae</taxon>
        <taxon>Spirosoma</taxon>
    </lineage>
</organism>
<dbReference type="EMBL" id="JBHUOM010000023">
    <property type="protein sequence ID" value="MFD2937252.1"/>
    <property type="molecule type" value="Genomic_DNA"/>
</dbReference>